<dbReference type="RefSeq" id="WP_209455569.1">
    <property type="nucleotide sequence ID" value="NZ_BAAACS010000017.1"/>
</dbReference>
<dbReference type="SMART" id="SM00646">
    <property type="entry name" value="Ami_3"/>
    <property type="match status" value="1"/>
</dbReference>
<keyword evidence="2" id="KW-0378">Hydrolase</keyword>
<dbReference type="PANTHER" id="PTHR30404:SF8">
    <property type="entry name" value="AUTOLYSIN PH-RELATED"/>
    <property type="match status" value="1"/>
</dbReference>
<reference evidence="2 3" key="1">
    <citation type="submission" date="2021-03" db="EMBL/GenBank/DDBJ databases">
        <title>Genomic Encyclopedia of Type Strains, Phase IV (KMG-IV): sequencing the most valuable type-strain genomes for metagenomic binning, comparative biology and taxonomic classification.</title>
        <authorList>
            <person name="Goeker M."/>
        </authorList>
    </citation>
    <scope>NUCLEOTIDE SEQUENCE [LARGE SCALE GENOMIC DNA]</scope>
    <source>
        <strain evidence="2 3">DSM 1289</strain>
    </source>
</reference>
<dbReference type="Proteomes" id="UP000767291">
    <property type="component" value="Unassembled WGS sequence"/>
</dbReference>
<name>A0ABS4E7Q1_9FIRM</name>
<dbReference type="EMBL" id="JAGGJX010000001">
    <property type="protein sequence ID" value="MBP1853970.1"/>
    <property type="molecule type" value="Genomic_DNA"/>
</dbReference>
<dbReference type="PANTHER" id="PTHR30404">
    <property type="entry name" value="N-ACETYLMURAMOYL-L-ALANINE AMIDASE"/>
    <property type="match status" value="1"/>
</dbReference>
<protein>
    <submittedName>
        <fullName evidence="2">N-acetylmuramoyl-L-alanine amidase</fullName>
        <ecNumber evidence="2">3.5.1.28</ecNumber>
    </submittedName>
</protein>
<proteinExistence type="predicted"/>
<dbReference type="InterPro" id="IPR002508">
    <property type="entry name" value="MurNAc-LAA_cat"/>
</dbReference>
<dbReference type="EC" id="3.5.1.28" evidence="2"/>
<dbReference type="Gene3D" id="3.40.630.40">
    <property type="entry name" value="Zn-dependent exopeptidases"/>
    <property type="match status" value="1"/>
</dbReference>
<dbReference type="Gene3D" id="3.40.50.12090">
    <property type="match status" value="1"/>
</dbReference>
<evidence type="ECO:0000313" key="3">
    <source>
        <dbReference type="Proteomes" id="UP000767291"/>
    </source>
</evidence>
<dbReference type="GO" id="GO:0008745">
    <property type="term" value="F:N-acetylmuramoyl-L-alanine amidase activity"/>
    <property type="evidence" value="ECO:0007669"/>
    <property type="project" value="UniProtKB-EC"/>
</dbReference>
<accession>A0ABS4E7Q1</accession>
<evidence type="ECO:0000313" key="2">
    <source>
        <dbReference type="EMBL" id="MBP1853970.1"/>
    </source>
</evidence>
<feature type="domain" description="MurNAc-LAA" evidence="1">
    <location>
        <begin position="70"/>
        <end position="174"/>
    </location>
</feature>
<keyword evidence="3" id="KW-1185">Reference proteome</keyword>
<sequence>MKIAITVGHSILKNGLCTSADGLINEYQYCKTLAPILADILRKEGHEVGVIICPERQFTSKNHERIYKLPRINGKKYDLVIELHLNNHNGSAKGTEVLYYSNTGKMYAQRVVNRLGIVFASRGVKDRPDLYMLNSTDCPAIMIETFFCDSKNDYDIATKLGYGEVAKLIAEGILNRSIENVSNNETKPQAYENAIIYSGDRDKAVAIIMKEFLPNSTIVDIADYKSYMCRNAYAIGDGASKGLEKYPDGVTRFVGNDFKETYRKVVEWLESRKFMQ</sequence>
<comment type="caution">
    <text evidence="2">The sequence shown here is derived from an EMBL/GenBank/DDBJ whole genome shotgun (WGS) entry which is preliminary data.</text>
</comment>
<dbReference type="InterPro" id="IPR050695">
    <property type="entry name" value="N-acetylmuramoyl_amidase_3"/>
</dbReference>
<dbReference type="CDD" id="cd02696">
    <property type="entry name" value="MurNAc-LAA"/>
    <property type="match status" value="1"/>
</dbReference>
<evidence type="ECO:0000259" key="1">
    <source>
        <dbReference type="SMART" id="SM00646"/>
    </source>
</evidence>
<dbReference type="Pfam" id="PF01520">
    <property type="entry name" value="Amidase_3"/>
    <property type="match status" value="1"/>
</dbReference>
<gene>
    <name evidence="2" type="ORF">J2Z43_000360</name>
</gene>
<organism evidence="2 3">
    <name type="scientific">Metaclostridioides mangenotii</name>
    <dbReference type="NCBI Taxonomy" id="1540"/>
    <lineage>
        <taxon>Bacteria</taxon>
        <taxon>Bacillati</taxon>
        <taxon>Bacillota</taxon>
        <taxon>Clostridia</taxon>
        <taxon>Peptostreptococcales</taxon>
        <taxon>Peptostreptococcaceae</taxon>
        <taxon>Metaclostridioides</taxon>
    </lineage>
</organism>
<dbReference type="SUPFAM" id="SSF53187">
    <property type="entry name" value="Zn-dependent exopeptidases"/>
    <property type="match status" value="1"/>
</dbReference>